<dbReference type="GO" id="GO:0008967">
    <property type="term" value="F:phosphoglycolate phosphatase activity"/>
    <property type="evidence" value="ECO:0007669"/>
    <property type="project" value="TreeGrafter"/>
</dbReference>
<sequence>MIKAVLFDIDGVLIDSFDRNYKFFVNILKMAGYKVRTTKKQFRGMFHLIAADIYTAMAGKLSETELKKLFVLGRKYAQKLPLIPMPGSAGVVKALAKKYKLAVVSSRNKHGVEHYFECSGNKKYFKVAVQLGDYKKPKPHPEPLLLACRRLKIKPGEAIYIGDSKTDMQAAKAAKMKIITFPKKLPGANGYAKSFKDIPKIVDKML</sequence>
<dbReference type="Pfam" id="PF13419">
    <property type="entry name" value="HAD_2"/>
    <property type="match status" value="1"/>
</dbReference>
<evidence type="ECO:0000313" key="2">
    <source>
        <dbReference type="Proteomes" id="UP000230922"/>
    </source>
</evidence>
<dbReference type="PANTHER" id="PTHR43434:SF1">
    <property type="entry name" value="PHOSPHOGLYCOLATE PHOSPHATASE"/>
    <property type="match status" value="1"/>
</dbReference>
<dbReference type="GO" id="GO:0006281">
    <property type="term" value="P:DNA repair"/>
    <property type="evidence" value="ECO:0007669"/>
    <property type="project" value="TreeGrafter"/>
</dbReference>
<dbReference type="InterPro" id="IPR036412">
    <property type="entry name" value="HAD-like_sf"/>
</dbReference>
<dbReference type="InterPro" id="IPR006439">
    <property type="entry name" value="HAD-SF_hydro_IA"/>
</dbReference>
<dbReference type="InterPro" id="IPR041492">
    <property type="entry name" value="HAD_2"/>
</dbReference>
<evidence type="ECO:0008006" key="3">
    <source>
        <dbReference type="Google" id="ProtNLM"/>
    </source>
</evidence>
<dbReference type="Proteomes" id="UP000230922">
    <property type="component" value="Unassembled WGS sequence"/>
</dbReference>
<dbReference type="NCBIfam" id="TIGR01509">
    <property type="entry name" value="HAD-SF-IA-v3"/>
    <property type="match status" value="1"/>
</dbReference>
<organism evidence="1 2">
    <name type="scientific">Candidatus Doudnabacteria bacterium CG10_big_fil_rev_8_21_14_0_10_42_18</name>
    <dbReference type="NCBI Taxonomy" id="1974552"/>
    <lineage>
        <taxon>Bacteria</taxon>
        <taxon>Candidatus Doudnaibacteriota</taxon>
    </lineage>
</organism>
<dbReference type="PANTHER" id="PTHR43434">
    <property type="entry name" value="PHOSPHOGLYCOLATE PHOSPHATASE"/>
    <property type="match status" value="1"/>
</dbReference>
<reference evidence="2" key="1">
    <citation type="submission" date="2017-09" db="EMBL/GenBank/DDBJ databases">
        <title>Depth-based differentiation of microbial function through sediment-hosted aquifers and enrichment of novel symbionts in the deep terrestrial subsurface.</title>
        <authorList>
            <person name="Probst A.J."/>
            <person name="Ladd B."/>
            <person name="Jarett J.K."/>
            <person name="Geller-Mcgrath D.E."/>
            <person name="Sieber C.M.K."/>
            <person name="Emerson J.B."/>
            <person name="Anantharaman K."/>
            <person name="Thomas B.C."/>
            <person name="Malmstrom R."/>
            <person name="Stieglmeier M."/>
            <person name="Klingl A."/>
            <person name="Woyke T."/>
            <person name="Ryan C.M."/>
            <person name="Banfield J.F."/>
        </authorList>
    </citation>
    <scope>NUCLEOTIDE SEQUENCE [LARGE SCALE GENOMIC DNA]</scope>
</reference>
<dbReference type="InterPro" id="IPR050155">
    <property type="entry name" value="HAD-like_hydrolase_sf"/>
</dbReference>
<dbReference type="InterPro" id="IPR023198">
    <property type="entry name" value="PGP-like_dom2"/>
</dbReference>
<dbReference type="NCBIfam" id="TIGR01549">
    <property type="entry name" value="HAD-SF-IA-v1"/>
    <property type="match status" value="1"/>
</dbReference>
<accession>A0A2H0V9Z7</accession>
<dbReference type="EMBL" id="PFAK01000063">
    <property type="protein sequence ID" value="PIR95926.1"/>
    <property type="molecule type" value="Genomic_DNA"/>
</dbReference>
<dbReference type="SUPFAM" id="SSF56784">
    <property type="entry name" value="HAD-like"/>
    <property type="match status" value="1"/>
</dbReference>
<dbReference type="AlphaFoldDB" id="A0A2H0V9Z7"/>
<dbReference type="Gene3D" id="1.10.150.240">
    <property type="entry name" value="Putative phosphatase, domain 2"/>
    <property type="match status" value="1"/>
</dbReference>
<dbReference type="SFLD" id="SFLDG01129">
    <property type="entry name" value="C1.5:_HAD__Beta-PGM__Phosphata"/>
    <property type="match status" value="1"/>
</dbReference>
<dbReference type="SFLD" id="SFLDS00003">
    <property type="entry name" value="Haloacid_Dehalogenase"/>
    <property type="match status" value="1"/>
</dbReference>
<dbReference type="PRINTS" id="PR00413">
    <property type="entry name" value="HADHALOGNASE"/>
</dbReference>
<protein>
    <recommendedName>
        <fullName evidence="3">HAD family hydrolase</fullName>
    </recommendedName>
</protein>
<proteinExistence type="predicted"/>
<gene>
    <name evidence="1" type="ORF">COT92_03845</name>
</gene>
<dbReference type="InterPro" id="IPR023214">
    <property type="entry name" value="HAD_sf"/>
</dbReference>
<name>A0A2H0V9Z7_9BACT</name>
<comment type="caution">
    <text evidence="1">The sequence shown here is derived from an EMBL/GenBank/DDBJ whole genome shotgun (WGS) entry which is preliminary data.</text>
</comment>
<dbReference type="Gene3D" id="3.40.50.1000">
    <property type="entry name" value="HAD superfamily/HAD-like"/>
    <property type="match status" value="1"/>
</dbReference>
<evidence type="ECO:0000313" key="1">
    <source>
        <dbReference type="EMBL" id="PIR95926.1"/>
    </source>
</evidence>